<keyword evidence="3" id="KW-0203">Cytokinin biosynthesis</keyword>
<dbReference type="EMBL" id="JRFJ01000005">
    <property type="protein sequence ID" value="KHJ53710.1"/>
    <property type="molecule type" value="Genomic_DNA"/>
</dbReference>
<dbReference type="EC" id="3.2.2.n1" evidence="3"/>
<accession>A0A0B1Q4G8</accession>
<evidence type="ECO:0000256" key="2">
    <source>
        <dbReference type="ARBA" id="ARBA00006763"/>
    </source>
</evidence>
<dbReference type="SUPFAM" id="SSF102405">
    <property type="entry name" value="MCP/YpsA-like"/>
    <property type="match status" value="1"/>
</dbReference>
<reference evidence="4 5" key="1">
    <citation type="submission" date="2014-09" db="EMBL/GenBank/DDBJ databases">
        <title>Isolation and characterization of Aurantimonas altamirensis ON-56566 from clinical sample following a dog bite.</title>
        <authorList>
            <person name="Eshaghi A."/>
            <person name="Li A."/>
            <person name="Shahinas D."/>
            <person name="Bahn P."/>
            <person name="Kus J.V."/>
            <person name="Patel S.N."/>
        </authorList>
    </citation>
    <scope>NUCLEOTIDE SEQUENCE [LARGE SCALE GENOMIC DNA]</scope>
    <source>
        <strain evidence="4 5">ON-56566</strain>
    </source>
</reference>
<keyword evidence="3" id="KW-0378">Hydrolase</keyword>
<evidence type="ECO:0000313" key="4">
    <source>
        <dbReference type="EMBL" id="KHJ53710.1"/>
    </source>
</evidence>
<dbReference type="InterPro" id="IPR005269">
    <property type="entry name" value="LOG"/>
</dbReference>
<dbReference type="PANTHER" id="PTHR31223:SF70">
    <property type="entry name" value="LOG FAMILY PROTEIN YJL055W"/>
    <property type="match status" value="1"/>
</dbReference>
<evidence type="ECO:0000256" key="3">
    <source>
        <dbReference type="RuleBase" id="RU363015"/>
    </source>
</evidence>
<dbReference type="GO" id="GO:0005829">
    <property type="term" value="C:cytosol"/>
    <property type="evidence" value="ECO:0007669"/>
    <property type="project" value="TreeGrafter"/>
</dbReference>
<dbReference type="Proteomes" id="UP000030826">
    <property type="component" value="Unassembled WGS sequence"/>
</dbReference>
<dbReference type="GO" id="GO:0009691">
    <property type="term" value="P:cytokinin biosynthetic process"/>
    <property type="evidence" value="ECO:0007669"/>
    <property type="project" value="UniProtKB-UniRule"/>
</dbReference>
<dbReference type="InterPro" id="IPR031100">
    <property type="entry name" value="LOG_fam"/>
</dbReference>
<gene>
    <name evidence="4" type="ORF">LA66_17485</name>
</gene>
<comment type="caution">
    <text evidence="4">The sequence shown here is derived from an EMBL/GenBank/DDBJ whole genome shotgun (WGS) entry which is preliminary data.</text>
</comment>
<dbReference type="PANTHER" id="PTHR31223">
    <property type="entry name" value="LOG FAMILY PROTEIN YJL055W"/>
    <property type="match status" value="1"/>
</dbReference>
<organism evidence="4 5">
    <name type="scientific">Aureimonas altamirensis</name>
    <dbReference type="NCBI Taxonomy" id="370622"/>
    <lineage>
        <taxon>Bacteria</taxon>
        <taxon>Pseudomonadati</taxon>
        <taxon>Pseudomonadota</taxon>
        <taxon>Alphaproteobacteria</taxon>
        <taxon>Hyphomicrobiales</taxon>
        <taxon>Aurantimonadaceae</taxon>
        <taxon>Aureimonas</taxon>
    </lineage>
</organism>
<sequence length="193" mass="20825">MQSICVFSGSSSGRIGAYRDVAARLGTLLAERNIGLVYGGAAVGLMGAVADAVLAAGGHVTGVIPRALVEREVAHTRLPDLRVVRSMHERKALMAELSDAFIALPGGIGTFEEIFEVWTWTQLGTHAKPCAVLNVGGFYDKLLDFLDHVVDEAFLKPVHRGMLLASAEPEALLDQLATYRVPTETKWITPDER</sequence>
<dbReference type="AlphaFoldDB" id="A0A0B1Q4G8"/>
<name>A0A0B1Q4G8_9HYPH</name>
<comment type="similarity">
    <text evidence="2 3">Belongs to the LOG family.</text>
</comment>
<comment type="catalytic activity">
    <reaction evidence="1">
        <text>AMP + H2O = D-ribose 5-phosphate + adenine</text>
        <dbReference type="Rhea" id="RHEA:20129"/>
        <dbReference type="ChEBI" id="CHEBI:15377"/>
        <dbReference type="ChEBI" id="CHEBI:16708"/>
        <dbReference type="ChEBI" id="CHEBI:78346"/>
        <dbReference type="ChEBI" id="CHEBI:456215"/>
        <dbReference type="EC" id="3.2.2.4"/>
    </reaction>
</comment>
<dbReference type="Pfam" id="PF03641">
    <property type="entry name" value="Lysine_decarbox"/>
    <property type="match status" value="1"/>
</dbReference>
<dbReference type="STRING" id="370622.LA66_17485"/>
<evidence type="ECO:0000256" key="1">
    <source>
        <dbReference type="ARBA" id="ARBA00000274"/>
    </source>
</evidence>
<dbReference type="NCBIfam" id="TIGR00730">
    <property type="entry name" value="Rossman fold protein, TIGR00730 family"/>
    <property type="match status" value="1"/>
</dbReference>
<evidence type="ECO:0000313" key="5">
    <source>
        <dbReference type="Proteomes" id="UP000030826"/>
    </source>
</evidence>
<protein>
    <recommendedName>
        <fullName evidence="3">Cytokinin riboside 5'-monophosphate phosphoribohydrolase</fullName>
        <ecNumber evidence="3">3.2.2.n1</ecNumber>
    </recommendedName>
</protein>
<dbReference type="RefSeq" id="WP_039195233.1">
    <property type="nucleotide sequence ID" value="NZ_JRFJ01000005.1"/>
</dbReference>
<dbReference type="OrthoDB" id="9801098at2"/>
<dbReference type="Gene3D" id="3.40.50.450">
    <property type="match status" value="1"/>
</dbReference>
<dbReference type="GO" id="GO:0008714">
    <property type="term" value="F:AMP nucleosidase activity"/>
    <property type="evidence" value="ECO:0007669"/>
    <property type="project" value="UniProtKB-EC"/>
</dbReference>
<proteinExistence type="inferred from homology"/>